<evidence type="ECO:0000256" key="2">
    <source>
        <dbReference type="ARBA" id="ARBA00005623"/>
    </source>
</evidence>
<proteinExistence type="inferred from homology"/>
<keyword evidence="8" id="KW-1185">Reference proteome</keyword>
<dbReference type="PANTHER" id="PTHR31273:SF1">
    <property type="entry name" value="PHOSPHOKETOLASE-RELATED"/>
    <property type="match status" value="1"/>
</dbReference>
<dbReference type="Pfam" id="PF09363">
    <property type="entry name" value="XFP_C"/>
    <property type="match status" value="1"/>
</dbReference>
<dbReference type="InterPro" id="IPR019790">
    <property type="entry name" value="Xul5P/Fru6P_PKetolase_CS"/>
</dbReference>
<dbReference type="InterPro" id="IPR018970">
    <property type="entry name" value="Xul5P/Fru6P_PKetolase_N"/>
</dbReference>
<dbReference type="EMBL" id="KE503207">
    <property type="protein sequence ID" value="EPX72539.1"/>
    <property type="molecule type" value="Genomic_DNA"/>
</dbReference>
<dbReference type="GO" id="GO:0016832">
    <property type="term" value="F:aldehyde-lyase activity"/>
    <property type="evidence" value="ECO:0007669"/>
    <property type="project" value="InterPro"/>
</dbReference>
<dbReference type="Proteomes" id="UP000016088">
    <property type="component" value="Unassembled WGS sequence"/>
</dbReference>
<dbReference type="Pfam" id="PF09364">
    <property type="entry name" value="XFP_N"/>
    <property type="match status" value="1"/>
</dbReference>
<dbReference type="PIRSF" id="PIRSF017245">
    <property type="entry name" value="Phosphoketolase"/>
    <property type="match status" value="1"/>
</dbReference>
<protein>
    <submittedName>
        <fullName evidence="7">Phosphoketolase</fullName>
    </submittedName>
</protein>
<evidence type="ECO:0000313" key="8">
    <source>
        <dbReference type="Proteomes" id="UP000016088"/>
    </source>
</evidence>
<feature type="domain" description="Xylulose 5-phosphate/Fructose 6-phosphate phosphoketolase N-terminal" evidence="6">
    <location>
        <begin position="50"/>
        <end position="410"/>
    </location>
</feature>
<dbReference type="InterPro" id="IPR029061">
    <property type="entry name" value="THDP-binding"/>
</dbReference>
<dbReference type="InterPro" id="IPR005593">
    <property type="entry name" value="Xul5P/Fru6P_PKetolase"/>
</dbReference>
<evidence type="ECO:0000259" key="6">
    <source>
        <dbReference type="Pfam" id="PF09364"/>
    </source>
</evidence>
<feature type="domain" description="Xylulose 5-phosphate/Fructose 6-phosphate phosphoketolase C-terminal" evidence="5">
    <location>
        <begin position="615"/>
        <end position="815"/>
    </location>
</feature>
<dbReference type="AlphaFoldDB" id="S9REP6"/>
<sequence length="824" mass="92386">MSGTSDIPNSTPEALEKQVEIAEKQSFPPSMPSRLPEEVSCLHVPLDTSKVSDEEVAAVDRFQRACDYLACSLIFLAKDIYRGGDLEEDDVKTRLLGHWGTCPGLSIAYSHCNRIINKYDLDMIFVVGPGHGAPAVLGALFLEDSLGPFYPQYQFTREGLKNLISTFSLPGGFPSHVNAECPGSIHEGGELGYSLSVSYGAVQDKPDLIVTCVVGDGEAESGPLAGSWQTHKFLDPAESGAVIPILSLNGYKISERTIYGCMDDLELLALFSGFGYQVAIVNYTSEYNREMAAAMDWAVETIKDIQHRARVKRELIKPRWPMIILRSPKGKGCPKTLNGTFLEGTYHAHQVPLKLARTDGTQRKMLKDWLSSYRFDDFLDEEGLPTKGIREYIPRASKRMGQRPETYNSYHRLNVTDWKKFGVTKGEKTSATHVVGNYLGELLRENDTTLRIFSPDELESNKLDAVLKYTDRTMQTDPTLMAKGGRVTEVLSEHICQGLMQGYTLTGRTAIFPSYEAFMTIVVSMLIQYSKFIKMGLELPWHGKFGSLNYVTSSTWARQEHNGYSHQSPRFITTMLSFKPGISRVYFPADANCFLSTMARCMRSENTINLMVSSKNPQPSYLSIEEAEAHCTAGASVWKFCSTDNGLNPDVVLVGIGNEIMFEVVKAAEMLANDIPSLRVRVVNVTDLMSLSSMHPHGMTQLEFDSLFTTNRHVHVNYHGYVMDIKSLLFDRIEPTRITVNGYQEEGTTTTPFTMMMVNNTSRYDVARAALQHSIHNPYVAVNCHNLSSNYSHKLDEIKEYVFKYKDDPPETYDVPDFKDKRTI</sequence>
<comment type="cofactor">
    <cofactor evidence="1">
        <name>thiamine diphosphate</name>
        <dbReference type="ChEBI" id="CHEBI:58937"/>
    </cofactor>
</comment>
<comment type="similarity">
    <text evidence="2">Belongs to the XFP family.</text>
</comment>
<dbReference type="PROSITE" id="PS60002">
    <property type="entry name" value="PHOSPHOKETOLASE_1"/>
    <property type="match status" value="1"/>
</dbReference>
<dbReference type="InterPro" id="IPR009014">
    <property type="entry name" value="Transketo_C/PFOR_II"/>
</dbReference>
<evidence type="ECO:0000256" key="1">
    <source>
        <dbReference type="ARBA" id="ARBA00001964"/>
    </source>
</evidence>
<dbReference type="InterPro" id="IPR019789">
    <property type="entry name" value="Xul5P/Fru6P_PKetolase_ThDP_BS"/>
</dbReference>
<dbReference type="HOGENOM" id="CLU_013954_2_0_1"/>
<dbReference type="SUPFAM" id="SSF52518">
    <property type="entry name" value="Thiamin diphosphate-binding fold (THDP-binding)"/>
    <property type="match status" value="2"/>
</dbReference>
<dbReference type="Pfam" id="PF03894">
    <property type="entry name" value="XFP"/>
    <property type="match status" value="1"/>
</dbReference>
<gene>
    <name evidence="7" type="ORF">SOCG_00302</name>
</gene>
<evidence type="ECO:0000256" key="4">
    <source>
        <dbReference type="ARBA" id="ARBA00023239"/>
    </source>
</evidence>
<dbReference type="InterPro" id="IPR018969">
    <property type="entry name" value="Xul5P/Fru6P_PKetolase_C"/>
</dbReference>
<evidence type="ECO:0000313" key="7">
    <source>
        <dbReference type="EMBL" id="EPX72539.1"/>
    </source>
</evidence>
<evidence type="ECO:0000259" key="5">
    <source>
        <dbReference type="Pfam" id="PF09363"/>
    </source>
</evidence>
<dbReference type="PROSITE" id="PS60003">
    <property type="entry name" value="PHOSPHOKETOLASE_2"/>
    <property type="match status" value="1"/>
</dbReference>
<name>S9REP6_SCHOY</name>
<keyword evidence="3" id="KW-0786">Thiamine pyrophosphate</keyword>
<keyword evidence="4" id="KW-0456">Lyase</keyword>
<organism evidence="7 8">
    <name type="scientific">Schizosaccharomyces octosporus (strain yFS286)</name>
    <name type="common">Fission yeast</name>
    <name type="synonym">Octosporomyces octosporus</name>
    <dbReference type="NCBI Taxonomy" id="483514"/>
    <lineage>
        <taxon>Eukaryota</taxon>
        <taxon>Fungi</taxon>
        <taxon>Dikarya</taxon>
        <taxon>Ascomycota</taxon>
        <taxon>Taphrinomycotina</taxon>
        <taxon>Schizosaccharomycetes</taxon>
        <taxon>Schizosaccharomycetales</taxon>
        <taxon>Schizosaccharomycetaceae</taxon>
        <taxon>Schizosaccharomyces</taxon>
    </lineage>
</organism>
<dbReference type="VEuPathDB" id="FungiDB:SOCG_00302"/>
<dbReference type="Gene3D" id="3.40.50.920">
    <property type="match status" value="1"/>
</dbReference>
<dbReference type="RefSeq" id="XP_013018176.1">
    <property type="nucleotide sequence ID" value="XM_013162722.1"/>
</dbReference>
<dbReference type="GO" id="GO:0005975">
    <property type="term" value="P:carbohydrate metabolic process"/>
    <property type="evidence" value="ECO:0007669"/>
    <property type="project" value="InterPro"/>
</dbReference>
<accession>S9REP6</accession>
<dbReference type="SUPFAM" id="SSF52922">
    <property type="entry name" value="TK C-terminal domain-like"/>
    <property type="match status" value="1"/>
</dbReference>
<dbReference type="PANTHER" id="PTHR31273">
    <property type="entry name" value="PHOSPHOKETOLASE-RELATED"/>
    <property type="match status" value="1"/>
</dbReference>
<evidence type="ECO:0000256" key="3">
    <source>
        <dbReference type="ARBA" id="ARBA00023052"/>
    </source>
</evidence>
<dbReference type="OMA" id="GCMDDRE"/>
<dbReference type="OrthoDB" id="2532903at2759"/>
<dbReference type="eggNOG" id="ENOG502QUUF">
    <property type="taxonomic scope" value="Eukaryota"/>
</dbReference>
<dbReference type="GeneID" id="25029286"/>
<reference evidence="7 8" key="1">
    <citation type="journal article" date="2011" name="Science">
        <title>Comparative functional genomics of the fission yeasts.</title>
        <authorList>
            <person name="Rhind N."/>
            <person name="Chen Z."/>
            <person name="Yassour M."/>
            <person name="Thompson D.A."/>
            <person name="Haas B.J."/>
            <person name="Habib N."/>
            <person name="Wapinski I."/>
            <person name="Roy S."/>
            <person name="Lin M.F."/>
            <person name="Heiman D.I."/>
            <person name="Young S.K."/>
            <person name="Furuya K."/>
            <person name="Guo Y."/>
            <person name="Pidoux A."/>
            <person name="Chen H.M."/>
            <person name="Robbertse B."/>
            <person name="Goldberg J.M."/>
            <person name="Aoki K."/>
            <person name="Bayne E.H."/>
            <person name="Berlin A.M."/>
            <person name="Desjardins C.A."/>
            <person name="Dobbs E."/>
            <person name="Dukaj L."/>
            <person name="Fan L."/>
            <person name="FitzGerald M.G."/>
            <person name="French C."/>
            <person name="Gujja S."/>
            <person name="Hansen K."/>
            <person name="Keifenheim D."/>
            <person name="Levin J.Z."/>
            <person name="Mosher R.A."/>
            <person name="Mueller C.A."/>
            <person name="Pfiffner J."/>
            <person name="Priest M."/>
            <person name="Russ C."/>
            <person name="Smialowska A."/>
            <person name="Swoboda P."/>
            <person name="Sykes S.M."/>
            <person name="Vaughn M."/>
            <person name="Vengrova S."/>
            <person name="Yoder R."/>
            <person name="Zeng Q."/>
            <person name="Allshire R."/>
            <person name="Baulcombe D."/>
            <person name="Birren B.W."/>
            <person name="Brown W."/>
            <person name="Ekwall K."/>
            <person name="Kellis M."/>
            <person name="Leatherwood J."/>
            <person name="Levin H."/>
            <person name="Margalit H."/>
            <person name="Martienssen R."/>
            <person name="Nieduszynski C.A."/>
            <person name="Spatafora J.W."/>
            <person name="Friedman N."/>
            <person name="Dalgaard J.Z."/>
            <person name="Baumann P."/>
            <person name="Niki H."/>
            <person name="Regev A."/>
            <person name="Nusbaum C."/>
        </authorList>
    </citation>
    <scope>NUCLEOTIDE SEQUENCE [LARGE SCALE GENOMIC DNA]</scope>
    <source>
        <strain evidence="8">yFS286</strain>
    </source>
</reference>
<dbReference type="Gene3D" id="3.40.50.970">
    <property type="match status" value="2"/>
</dbReference>